<sequence>MTPIARREIILQMSAVVPANSAIGLQMNGWYGFKGTLPLYSWHFVCGACYAESASCRPHRRNRSQRAPRTSGRHRQRRHHRATDPR</sequence>
<evidence type="ECO:0000313" key="3">
    <source>
        <dbReference type="Proteomes" id="UP000325438"/>
    </source>
</evidence>
<dbReference type="EMBL" id="VUBA01000040">
    <property type="protein sequence ID" value="MPQ83711.1"/>
    <property type="molecule type" value="Genomic_DNA"/>
</dbReference>
<proteinExistence type="predicted"/>
<comment type="caution">
    <text evidence="2">The sequence shown here is derived from an EMBL/GenBank/DDBJ whole genome shotgun (WGS) entry which is preliminary data.</text>
</comment>
<evidence type="ECO:0000256" key="1">
    <source>
        <dbReference type="SAM" id="MobiDB-lite"/>
    </source>
</evidence>
<protein>
    <submittedName>
        <fullName evidence="2">Uncharacterized protein</fullName>
    </submittedName>
</protein>
<organism evidence="2 3">
    <name type="scientific">Pseudomonas kitaguniensis</name>
    <dbReference type="NCBI Taxonomy" id="2607908"/>
    <lineage>
        <taxon>Bacteria</taxon>
        <taxon>Pseudomonadati</taxon>
        <taxon>Pseudomonadota</taxon>
        <taxon>Gammaproteobacteria</taxon>
        <taxon>Pseudomonadales</taxon>
        <taxon>Pseudomonadaceae</taxon>
        <taxon>Pseudomonas</taxon>
    </lineage>
</organism>
<dbReference type="Proteomes" id="UP000325438">
    <property type="component" value="Unassembled WGS sequence"/>
</dbReference>
<gene>
    <name evidence="2" type="ORF">F0170_06750</name>
</gene>
<name>A0A5N7JQV3_9PSED</name>
<accession>A0A5N7JQV3</accession>
<reference evidence="2 3" key="1">
    <citation type="submission" date="2019-09" db="EMBL/GenBank/DDBJ databases">
        <title>The draft genomes of Allium pathogen Pseudomonas sp.</title>
        <authorList>
            <person name="Fujikawa T."/>
            <person name="Sawada H."/>
        </authorList>
    </citation>
    <scope>NUCLEOTIDE SEQUENCE [LARGE SCALE GENOMIC DNA]</scope>
    <source>
        <strain evidence="2 3">MAFF 730085</strain>
    </source>
</reference>
<feature type="region of interest" description="Disordered" evidence="1">
    <location>
        <begin position="55"/>
        <end position="86"/>
    </location>
</feature>
<dbReference type="AlphaFoldDB" id="A0A5N7JQV3"/>
<feature type="compositionally biased region" description="Basic residues" evidence="1">
    <location>
        <begin position="57"/>
        <end position="86"/>
    </location>
</feature>
<evidence type="ECO:0000313" key="2">
    <source>
        <dbReference type="EMBL" id="MPQ83711.1"/>
    </source>
</evidence>